<dbReference type="PANTHER" id="PTHR43476">
    <property type="entry name" value="3-(3-HYDROXY-PHENYL)PROPIONATE/3-HYDROXYCINNAMIC ACID HYDROXYLASE"/>
    <property type="match status" value="1"/>
</dbReference>
<evidence type="ECO:0000313" key="3">
    <source>
        <dbReference type="EMBL" id="GIG94088.1"/>
    </source>
</evidence>
<comment type="caution">
    <text evidence="3">The sequence shown here is derived from an EMBL/GenBank/DDBJ whole genome shotgun (WGS) entry which is preliminary data.</text>
</comment>
<organism evidence="3 4">
    <name type="scientific">Plantactinospora mayteni</name>
    <dbReference type="NCBI Taxonomy" id="566021"/>
    <lineage>
        <taxon>Bacteria</taxon>
        <taxon>Bacillati</taxon>
        <taxon>Actinomycetota</taxon>
        <taxon>Actinomycetes</taxon>
        <taxon>Micromonosporales</taxon>
        <taxon>Micromonosporaceae</taxon>
        <taxon>Plantactinospora</taxon>
    </lineage>
</organism>
<dbReference type="Gene3D" id="3.50.50.60">
    <property type="entry name" value="FAD/NAD(P)-binding domain"/>
    <property type="match status" value="1"/>
</dbReference>
<keyword evidence="4" id="KW-1185">Reference proteome</keyword>
<dbReference type="PRINTS" id="PR00420">
    <property type="entry name" value="RNGMNOXGNASE"/>
</dbReference>
<dbReference type="InterPro" id="IPR036188">
    <property type="entry name" value="FAD/NAD-bd_sf"/>
</dbReference>
<evidence type="ECO:0000259" key="2">
    <source>
        <dbReference type="Pfam" id="PF01494"/>
    </source>
</evidence>
<dbReference type="EMBL" id="BONX01000003">
    <property type="protein sequence ID" value="GIG94088.1"/>
    <property type="molecule type" value="Genomic_DNA"/>
</dbReference>
<accession>A0ABQ4EH78</accession>
<dbReference type="NCBIfam" id="NF004834">
    <property type="entry name" value="PRK06185.1-3"/>
    <property type="match status" value="1"/>
</dbReference>
<dbReference type="RefSeq" id="WP_203855740.1">
    <property type="nucleotide sequence ID" value="NZ_BAAAZQ010000002.1"/>
</dbReference>
<dbReference type="InterPro" id="IPR002938">
    <property type="entry name" value="FAD-bd"/>
</dbReference>
<dbReference type="Proteomes" id="UP000621500">
    <property type="component" value="Unassembled WGS sequence"/>
</dbReference>
<feature type="domain" description="FAD-binding" evidence="2">
    <location>
        <begin position="5"/>
        <end position="324"/>
    </location>
</feature>
<evidence type="ECO:0000313" key="4">
    <source>
        <dbReference type="Proteomes" id="UP000621500"/>
    </source>
</evidence>
<keyword evidence="1" id="KW-0560">Oxidoreductase</keyword>
<name>A0ABQ4EH78_9ACTN</name>
<dbReference type="SUPFAM" id="SSF51905">
    <property type="entry name" value="FAD/NAD(P)-binding domain"/>
    <property type="match status" value="1"/>
</dbReference>
<dbReference type="NCBIfam" id="NF004833">
    <property type="entry name" value="PRK06185.1-1"/>
    <property type="match status" value="1"/>
</dbReference>
<sequence>MDGHTTCVVVGGGPAGMVLGLLLARAGVDVTVLEKHGDFLRDFRGDTVHPSTLQLLDELGLGERFAALPQSRLDEVAFPLAPGRQIVVADFRRLKTRYPYVAMVPQWDLLNLLAEAGAAEPSFTLRMRTEVTELIRSDGRVRGVRYRGPDGETGELRAELTVACDGRWSLARDQARLPVREFPVPIDAWWFRLPRDPHDDPAGLTPRVGPGRFAVVIPREGYLQIAYIARKGSDARLRARGIEQFRRDIAELAPGFADRVGAIASMDDVKHLDVRLNRLDRWHVPGLLCLGDAAHAMSPIGGVGINLAVQDAVAAATLLAEPLRRGTVTDAELAGVRARRLLPTILVQRLQRLMHRGLVAPILDRRRAGPPRPILALLRRFPFASLGPAYLIGIGVRPEHAPPFARRPPTPVVVDE</sequence>
<dbReference type="Pfam" id="PF01494">
    <property type="entry name" value="FAD_binding_3"/>
    <property type="match status" value="1"/>
</dbReference>
<gene>
    <name evidence="3" type="ORF">Pma05_06610</name>
</gene>
<reference evidence="3 4" key="1">
    <citation type="submission" date="2021-01" db="EMBL/GenBank/DDBJ databases">
        <title>Whole genome shotgun sequence of Plantactinospora mayteni NBRC 109088.</title>
        <authorList>
            <person name="Komaki H."/>
            <person name="Tamura T."/>
        </authorList>
    </citation>
    <scope>NUCLEOTIDE SEQUENCE [LARGE SCALE GENOMIC DNA]</scope>
    <source>
        <strain evidence="3 4">NBRC 109088</strain>
    </source>
</reference>
<proteinExistence type="predicted"/>
<dbReference type="PANTHER" id="PTHR43476:SF5">
    <property type="entry name" value="FAD-DEPENDENT MONOOXYGENASE"/>
    <property type="match status" value="1"/>
</dbReference>
<protein>
    <submittedName>
        <fullName evidence="3">Oxidoreductase</fullName>
    </submittedName>
</protein>
<dbReference type="InterPro" id="IPR050631">
    <property type="entry name" value="PheA/TfdB_FAD_monoxygenase"/>
</dbReference>
<evidence type="ECO:0000256" key="1">
    <source>
        <dbReference type="ARBA" id="ARBA00023002"/>
    </source>
</evidence>